<organism evidence="1 2">
    <name type="scientific">Kitasatospora aureofaciens</name>
    <name type="common">Streptomyces aureofaciens</name>
    <dbReference type="NCBI Taxonomy" id="1894"/>
    <lineage>
        <taxon>Bacteria</taxon>
        <taxon>Bacillati</taxon>
        <taxon>Actinomycetota</taxon>
        <taxon>Actinomycetes</taxon>
        <taxon>Kitasatosporales</taxon>
        <taxon>Streptomycetaceae</taxon>
        <taxon>Kitasatospora</taxon>
    </lineage>
</organism>
<comment type="caution">
    <text evidence="1">The sequence shown here is derived from an EMBL/GenBank/DDBJ whole genome shotgun (WGS) entry which is preliminary data.</text>
</comment>
<proteinExistence type="predicted"/>
<dbReference type="Proteomes" id="UP000610124">
    <property type="component" value="Unassembled WGS sequence"/>
</dbReference>
<gene>
    <name evidence="1" type="ORF">GCM10010502_18800</name>
</gene>
<sequence>MPVIEPIVLNFFGLQIALVQADRDEISFHFGPHLTGISRDPDQLRVEFSRAPGKDAPGDFLVRRSDGTPLLRRTFRGWGNVPSAVPPFAALQDRFCLAQAVVLAKGGATVALLGGPYSEQANVGAALAQRSWEFVSGRLLVLDRRTGHVLPYLAPLEARGPAAAWLRGAGLPDGTWRSVTSPVGGEVLLVRPESLGPVVPVRARLAPPALVRLCRSVDEEVRLAPWEFTTRTWPAGSSGLLADAPTHCLHLPGVSGAEEAAGLIDHALTKEKDDPCLDVPAMPSAHRAGLTASLPI</sequence>
<dbReference type="AlphaFoldDB" id="A0A8H9LN30"/>
<evidence type="ECO:0000313" key="2">
    <source>
        <dbReference type="Proteomes" id="UP000610124"/>
    </source>
</evidence>
<protein>
    <submittedName>
        <fullName evidence="1">Uncharacterized protein</fullName>
    </submittedName>
</protein>
<evidence type="ECO:0000313" key="1">
    <source>
        <dbReference type="EMBL" id="GGU67758.1"/>
    </source>
</evidence>
<dbReference type="EMBL" id="BMUB01000003">
    <property type="protein sequence ID" value="GGU67758.1"/>
    <property type="molecule type" value="Genomic_DNA"/>
</dbReference>
<dbReference type="RefSeq" id="WP_141763844.1">
    <property type="nucleotide sequence ID" value="NZ_BMUB01000003.1"/>
</dbReference>
<dbReference type="OrthoDB" id="4104245at2"/>
<accession>A0A8H9LN30</accession>
<dbReference type="GeneID" id="97485037"/>
<reference evidence="1" key="1">
    <citation type="journal article" date="2014" name="Int. J. Syst. Evol. Microbiol.">
        <title>Complete genome sequence of Corynebacterium casei LMG S-19264T (=DSM 44701T), isolated from a smear-ripened cheese.</title>
        <authorList>
            <consortium name="US DOE Joint Genome Institute (JGI-PGF)"/>
            <person name="Walter F."/>
            <person name="Albersmeier A."/>
            <person name="Kalinowski J."/>
            <person name="Ruckert C."/>
        </authorList>
    </citation>
    <scope>NUCLEOTIDE SEQUENCE</scope>
    <source>
        <strain evidence="1">JCM 4434</strain>
    </source>
</reference>
<name>A0A8H9LN30_KITAU</name>
<reference evidence="1" key="2">
    <citation type="submission" date="2020-09" db="EMBL/GenBank/DDBJ databases">
        <authorList>
            <person name="Sun Q."/>
            <person name="Ohkuma M."/>
        </authorList>
    </citation>
    <scope>NUCLEOTIDE SEQUENCE</scope>
    <source>
        <strain evidence="1">JCM 4434</strain>
    </source>
</reference>